<dbReference type="InterPro" id="IPR012341">
    <property type="entry name" value="6hp_glycosidase-like_sf"/>
</dbReference>
<keyword evidence="2" id="KW-0413">Isomerase</keyword>
<dbReference type="InterPro" id="IPR010819">
    <property type="entry name" value="AGE/CE"/>
</dbReference>
<feature type="region of interest" description="Disordered" evidence="3">
    <location>
        <begin position="420"/>
        <end position="483"/>
    </location>
</feature>
<sequence length="483" mass="54359">MTTSATPAPRPAPAAPPAAAPYVASFRDPQFLLAHVEDTLRFYAPHAFDPTGGFYHFFRDDGSVYDRTTRHLVSSCRFVFNHAMAYRHFGDARDLDYARHGLRFLRDAHWDAEHEGYDWEIEWRDGAKRATRDGTRHCYGLAFVLLAAAHAAMAGVEEAKPLIAHTFDLMEHRFWDRAAGLYADDATPNWTVSSYRGQNANMHATEALLAAYEATGHLTYLDRAEKIATNIVQRQAALSQGLVWEHFHADWSVDWEYNKEDSSNIFRPWGFQPGHQTEWAKLLLILERHRPLDWLVPRAIELFDAAFAHAWDSDHGGLCYGFGPDYTVCDHDKYFWVQAESFAAAALLAQRTGSERFWDWYDEIWRYSWAHFVDHRHGAWYRILTCDNRKYSDEKSPAGKTDYHTMGACYEVLHALASTRDDSGRGANAGGGAGDDDRAPPPRAAHDSGRGGDVKGGGTDDHGHRGEGDAADGAGRRRNGGAR</sequence>
<evidence type="ECO:0000256" key="3">
    <source>
        <dbReference type="SAM" id="MobiDB-lite"/>
    </source>
</evidence>
<dbReference type="AlphaFoldDB" id="A0A0H2WJ27"/>
<accession>A0A0H2WJ27</accession>
<dbReference type="CDD" id="cd00249">
    <property type="entry name" value="AGE"/>
    <property type="match status" value="1"/>
</dbReference>
<dbReference type="Pfam" id="PF07221">
    <property type="entry name" value="GlcNAc_2-epim"/>
    <property type="match status" value="1"/>
</dbReference>
<reference evidence="4 5" key="1">
    <citation type="journal article" date="2004" name="Proc. Natl. Acad. Sci. U.S.A.">
        <title>Structural flexibility in the Burkholderia mallei genome.</title>
        <authorList>
            <person name="Nierman W.C."/>
            <person name="DeShazer D."/>
            <person name="Kim H.S."/>
            <person name="Tettelin H."/>
            <person name="Nelson K.E."/>
            <person name="Feldblyum T."/>
            <person name="Ulrich R.L."/>
            <person name="Ronning C.M."/>
            <person name="Brinkac L.M."/>
            <person name="Daugherty S.C."/>
            <person name="Davidsen T.D."/>
            <person name="Deboy R.T."/>
            <person name="Dimitrov G."/>
            <person name="Dodson R.J."/>
            <person name="Durkin A.S."/>
            <person name="Gwinn M.L."/>
            <person name="Haft D.H."/>
            <person name="Khouri H."/>
            <person name="Kolonay J.F."/>
            <person name="Madupu R."/>
            <person name="Mohammoud Y."/>
            <person name="Nelson W.C."/>
            <person name="Radune D."/>
            <person name="Romero C.M."/>
            <person name="Sarria S."/>
            <person name="Selengut J."/>
            <person name="Shamblin C."/>
            <person name="Sullivan S.A."/>
            <person name="White O."/>
            <person name="Yu Y."/>
            <person name="Zafar N."/>
            <person name="Zhou L."/>
            <person name="Fraser C.M."/>
        </authorList>
    </citation>
    <scope>NUCLEOTIDE SEQUENCE [LARGE SCALE GENOMIC DNA]</scope>
    <source>
        <strain evidence="4 5">ATCC 23344</strain>
    </source>
</reference>
<keyword evidence="5" id="KW-1185">Reference proteome</keyword>
<dbReference type="Proteomes" id="UP000006693">
    <property type="component" value="Chromosome 1"/>
</dbReference>
<dbReference type="eggNOG" id="COG2942">
    <property type="taxonomic scope" value="Bacteria"/>
</dbReference>
<dbReference type="GeneID" id="92981053"/>
<dbReference type="SUPFAM" id="SSF48208">
    <property type="entry name" value="Six-hairpin glycosidases"/>
    <property type="match status" value="1"/>
</dbReference>
<feature type="compositionally biased region" description="Basic and acidic residues" evidence="3">
    <location>
        <begin position="435"/>
        <end position="468"/>
    </location>
</feature>
<name>A0A0H2WJ27_BURMA</name>
<dbReference type="GO" id="GO:0016853">
    <property type="term" value="F:isomerase activity"/>
    <property type="evidence" value="ECO:0007669"/>
    <property type="project" value="UniProtKB-KW"/>
</dbReference>
<dbReference type="GO" id="GO:0005975">
    <property type="term" value="P:carbohydrate metabolic process"/>
    <property type="evidence" value="ECO:0007669"/>
    <property type="project" value="InterPro"/>
</dbReference>
<protein>
    <recommendedName>
        <fullName evidence="6">AGE family epimerase/isomerase</fullName>
    </recommendedName>
</protein>
<dbReference type="FunFam" id="1.50.10.10:FF:000057">
    <property type="entry name" value="N-acylglucosamine 2-epimerase"/>
    <property type="match status" value="1"/>
</dbReference>
<proteinExistence type="inferred from homology"/>
<evidence type="ECO:0000256" key="2">
    <source>
        <dbReference type="ARBA" id="ARBA00023235"/>
    </source>
</evidence>
<dbReference type="InterPro" id="IPR034116">
    <property type="entry name" value="AGE_dom"/>
</dbReference>
<dbReference type="PANTHER" id="PTHR15108">
    <property type="entry name" value="N-ACYLGLUCOSAMINE-2-EPIMERASE"/>
    <property type="match status" value="1"/>
</dbReference>
<dbReference type="Gene3D" id="1.50.10.10">
    <property type="match status" value="1"/>
</dbReference>
<dbReference type="InterPro" id="IPR008928">
    <property type="entry name" value="6-hairpin_glycosidase_sf"/>
</dbReference>
<dbReference type="PATRIC" id="fig|243160.12.peg.3477"/>
<dbReference type="RefSeq" id="WP_004189026.1">
    <property type="nucleotide sequence ID" value="NC_006348.1"/>
</dbReference>
<evidence type="ECO:0000313" key="5">
    <source>
        <dbReference type="Proteomes" id="UP000006693"/>
    </source>
</evidence>
<comment type="similarity">
    <text evidence="1">Belongs to the N-acylglucosamine 2-epimerase family.</text>
</comment>
<gene>
    <name evidence="4" type="ordered locus">BMA3387</name>
</gene>
<evidence type="ECO:0000313" key="4">
    <source>
        <dbReference type="EMBL" id="AAU48906.1"/>
    </source>
</evidence>
<organism evidence="4 5">
    <name type="scientific">Burkholderia mallei (strain ATCC 23344)</name>
    <dbReference type="NCBI Taxonomy" id="243160"/>
    <lineage>
        <taxon>Bacteria</taxon>
        <taxon>Pseudomonadati</taxon>
        <taxon>Pseudomonadota</taxon>
        <taxon>Betaproteobacteria</taxon>
        <taxon>Burkholderiales</taxon>
        <taxon>Burkholderiaceae</taxon>
        <taxon>Burkholderia</taxon>
        <taxon>pseudomallei group</taxon>
    </lineage>
</organism>
<evidence type="ECO:0008006" key="6">
    <source>
        <dbReference type="Google" id="ProtNLM"/>
    </source>
</evidence>
<evidence type="ECO:0000256" key="1">
    <source>
        <dbReference type="ARBA" id="ARBA00008558"/>
    </source>
</evidence>
<dbReference type="EMBL" id="CP000010">
    <property type="protein sequence ID" value="AAU48906.1"/>
    <property type="molecule type" value="Genomic_DNA"/>
</dbReference>
<dbReference type="HOGENOM" id="CLU_042253_1_0_4"/>
<dbReference type="KEGG" id="bma:BMA3387"/>